<dbReference type="Pfam" id="PF00501">
    <property type="entry name" value="AMP-binding"/>
    <property type="match status" value="1"/>
</dbReference>
<dbReference type="Gene3D" id="2.30.38.10">
    <property type="entry name" value="Luciferase, Domain 3"/>
    <property type="match status" value="1"/>
</dbReference>
<evidence type="ECO:0000259" key="3">
    <source>
        <dbReference type="PROSITE" id="PS50075"/>
    </source>
</evidence>
<name>A0ABW5N058_9FLAO</name>
<protein>
    <submittedName>
        <fullName evidence="4">Amino acid adenylation domain-containing protein</fullName>
    </submittedName>
</protein>
<dbReference type="Proteomes" id="UP001597526">
    <property type="component" value="Unassembled WGS sequence"/>
</dbReference>
<reference evidence="5" key="1">
    <citation type="journal article" date="2019" name="Int. J. Syst. Evol. Microbiol.">
        <title>The Global Catalogue of Microorganisms (GCM) 10K type strain sequencing project: providing services to taxonomists for standard genome sequencing and annotation.</title>
        <authorList>
            <consortium name="The Broad Institute Genomics Platform"/>
            <consortium name="The Broad Institute Genome Sequencing Center for Infectious Disease"/>
            <person name="Wu L."/>
            <person name="Ma J."/>
        </authorList>
    </citation>
    <scope>NUCLEOTIDE SEQUENCE [LARGE SCALE GENOMIC DNA]</scope>
    <source>
        <strain evidence="5">KCTC 52368</strain>
    </source>
</reference>
<dbReference type="NCBIfam" id="TIGR01733">
    <property type="entry name" value="AA-adenyl-dom"/>
    <property type="match status" value="1"/>
</dbReference>
<dbReference type="Gene3D" id="3.40.50.980">
    <property type="match status" value="2"/>
</dbReference>
<keyword evidence="2" id="KW-0597">Phosphoprotein</keyword>
<evidence type="ECO:0000313" key="4">
    <source>
        <dbReference type="EMBL" id="MFD2588120.1"/>
    </source>
</evidence>
<dbReference type="SUPFAM" id="SSF47336">
    <property type="entry name" value="ACP-like"/>
    <property type="match status" value="1"/>
</dbReference>
<dbReference type="Pfam" id="PF13193">
    <property type="entry name" value="AMP-binding_C"/>
    <property type="match status" value="1"/>
</dbReference>
<dbReference type="PRINTS" id="PR00154">
    <property type="entry name" value="AMPBINDING"/>
</dbReference>
<dbReference type="PROSITE" id="PS50075">
    <property type="entry name" value="CARRIER"/>
    <property type="match status" value="1"/>
</dbReference>
<evidence type="ECO:0000256" key="2">
    <source>
        <dbReference type="ARBA" id="ARBA00022553"/>
    </source>
</evidence>
<dbReference type="Gene3D" id="1.10.1200.10">
    <property type="entry name" value="ACP-like"/>
    <property type="match status" value="1"/>
</dbReference>
<dbReference type="PROSITE" id="PS00012">
    <property type="entry name" value="PHOSPHOPANTETHEINE"/>
    <property type="match status" value="1"/>
</dbReference>
<keyword evidence="1" id="KW-0596">Phosphopantetheine</keyword>
<dbReference type="Gene3D" id="3.30.300.30">
    <property type="match status" value="1"/>
</dbReference>
<evidence type="ECO:0000313" key="5">
    <source>
        <dbReference type="Proteomes" id="UP001597526"/>
    </source>
</evidence>
<evidence type="ECO:0000256" key="1">
    <source>
        <dbReference type="ARBA" id="ARBA00022450"/>
    </source>
</evidence>
<dbReference type="InterPro" id="IPR000873">
    <property type="entry name" value="AMP-dep_synth/lig_dom"/>
</dbReference>
<organism evidence="4 5">
    <name type="scientific">Croceitalea marina</name>
    <dbReference type="NCBI Taxonomy" id="1775166"/>
    <lineage>
        <taxon>Bacteria</taxon>
        <taxon>Pseudomonadati</taxon>
        <taxon>Bacteroidota</taxon>
        <taxon>Flavobacteriia</taxon>
        <taxon>Flavobacteriales</taxon>
        <taxon>Flavobacteriaceae</taxon>
        <taxon>Croceitalea</taxon>
    </lineage>
</organism>
<comment type="caution">
    <text evidence="4">The sequence shown here is derived from an EMBL/GenBank/DDBJ whole genome shotgun (WGS) entry which is preliminary data.</text>
</comment>
<feature type="domain" description="Carrier" evidence="3">
    <location>
        <begin position="496"/>
        <end position="571"/>
    </location>
</feature>
<sequence length="615" mass="70126">LQEFNDTKVDFPKDKTIVDLFEEQVKKTPNNIAVVFNKQELTYSELNERSNQLAEYLRNHYSVKPNDLVALKLGRSENLLIAIFGILKSGAAYVPMDTNYPKRFIEYIEKDSNAKLVINQSFFEAFQKEKGKYTKENTSSKITRHNLAYVIYTSGTTGNPKGVMITHGNTAELLHWAKQEFNPERFNIVYSSTSHCFDISVYEMFYPLTIGKKIRILNNALEIEKSLKNDTEVLINTVPSSIRSLIDNKVSLENANIINLAGESFPVDVGNRLVKTKVEVRNLYGPSEDTTYSTIYKLNKDKNYTTSIPIGKPISNTKLYILDDHLELVPIGVSGKLYISGDGMAKGYLNREELTKEKFIANPYEKGQRMYDTGDAAMWLADGNVAFLGRKDHQIKLRGYRIELGEIENSILSYSESISQAVALVKNETLVVYYTVKNTTDKDDLKNHLRTRLPNYMVPGHFELMESIPLAPNGKIDREKLESLSIDYRTSSNYIAPRNETERQLTEIWQEVLGIEKVGIQENFFELGGHSLMIAQVINQIYKQLNGNITYKEFFQNPVPEAIAKTIKRKSYVSIPKAKNQEYYPLVPSQHRIWVLSQLDEGSQAYIMSGAVLLK</sequence>
<dbReference type="RefSeq" id="WP_377767660.1">
    <property type="nucleotide sequence ID" value="NZ_JBHULB010000055.1"/>
</dbReference>
<dbReference type="InterPro" id="IPR006162">
    <property type="entry name" value="Ppantetheine_attach_site"/>
</dbReference>
<feature type="non-terminal residue" evidence="4">
    <location>
        <position position="615"/>
    </location>
</feature>
<dbReference type="Pfam" id="PF00550">
    <property type="entry name" value="PP-binding"/>
    <property type="match status" value="1"/>
</dbReference>
<dbReference type="InterPro" id="IPR036736">
    <property type="entry name" value="ACP-like_sf"/>
</dbReference>
<dbReference type="InterPro" id="IPR020459">
    <property type="entry name" value="AMP-binding"/>
</dbReference>
<proteinExistence type="predicted"/>
<keyword evidence="5" id="KW-1185">Reference proteome</keyword>
<dbReference type="InterPro" id="IPR023213">
    <property type="entry name" value="CAT-like_dom_sf"/>
</dbReference>
<dbReference type="Gene3D" id="3.30.559.10">
    <property type="entry name" value="Chloramphenicol acetyltransferase-like domain"/>
    <property type="match status" value="1"/>
</dbReference>
<dbReference type="InterPro" id="IPR045851">
    <property type="entry name" value="AMP-bd_C_sf"/>
</dbReference>
<accession>A0ABW5N058</accession>
<dbReference type="InterPro" id="IPR009081">
    <property type="entry name" value="PP-bd_ACP"/>
</dbReference>
<dbReference type="InterPro" id="IPR020845">
    <property type="entry name" value="AMP-binding_CS"/>
</dbReference>
<gene>
    <name evidence="4" type="ORF">ACFSQJ_14330</name>
</gene>
<dbReference type="PANTHER" id="PTHR45527:SF1">
    <property type="entry name" value="FATTY ACID SYNTHASE"/>
    <property type="match status" value="1"/>
</dbReference>
<dbReference type="SUPFAM" id="SSF56801">
    <property type="entry name" value="Acetyl-CoA synthetase-like"/>
    <property type="match status" value="1"/>
</dbReference>
<dbReference type="CDD" id="cd05930">
    <property type="entry name" value="A_NRPS"/>
    <property type="match status" value="1"/>
</dbReference>
<feature type="non-terminal residue" evidence="4">
    <location>
        <position position="1"/>
    </location>
</feature>
<dbReference type="InterPro" id="IPR025110">
    <property type="entry name" value="AMP-bd_C"/>
</dbReference>
<dbReference type="InterPro" id="IPR010071">
    <property type="entry name" value="AA_adenyl_dom"/>
</dbReference>
<dbReference type="PANTHER" id="PTHR45527">
    <property type="entry name" value="NONRIBOSOMAL PEPTIDE SYNTHETASE"/>
    <property type="match status" value="1"/>
</dbReference>
<dbReference type="EMBL" id="JBHULB010000055">
    <property type="protein sequence ID" value="MFD2588120.1"/>
    <property type="molecule type" value="Genomic_DNA"/>
</dbReference>
<dbReference type="PROSITE" id="PS00455">
    <property type="entry name" value="AMP_BINDING"/>
    <property type="match status" value="1"/>
</dbReference>